<dbReference type="SUPFAM" id="SSF56731">
    <property type="entry name" value="DNA primase core"/>
    <property type="match status" value="1"/>
</dbReference>
<dbReference type="CDD" id="cd03364">
    <property type="entry name" value="TOPRIM_DnaG_primases"/>
    <property type="match status" value="1"/>
</dbReference>
<dbReference type="KEGG" id="has:Halsa_1660"/>
<reference evidence="16 17" key="1">
    <citation type="submission" date="2010-11" db="EMBL/GenBank/DDBJ databases">
        <title>Complete sequence of Halanaerobium sp. sapolanicus.</title>
        <authorList>
            <consortium name="US DOE Joint Genome Institute"/>
            <person name="Lucas S."/>
            <person name="Copeland A."/>
            <person name="Lapidus A."/>
            <person name="Cheng J.-F."/>
            <person name="Bruce D."/>
            <person name="Goodwin L."/>
            <person name="Pitluck S."/>
            <person name="Davenport K."/>
            <person name="Detter J.C."/>
            <person name="Han C."/>
            <person name="Tapia R."/>
            <person name="Land M."/>
            <person name="Hauser L."/>
            <person name="Jeffries C."/>
            <person name="Kyrpides N."/>
            <person name="Ivanova N."/>
            <person name="Mikhailova N."/>
            <person name="Begemann M.B."/>
            <person name="Mormile M.R."/>
            <person name="Wall J.D."/>
            <person name="Elias D.A."/>
            <person name="Woyke T."/>
        </authorList>
    </citation>
    <scope>NUCLEOTIDE SEQUENCE [LARGE SCALE GENOMIC DNA]</scope>
    <source>
        <strain evidence="17">sapolanicus</strain>
    </source>
</reference>
<dbReference type="PIRSF" id="PIRSF002811">
    <property type="entry name" value="DnaG"/>
    <property type="match status" value="1"/>
</dbReference>
<comment type="similarity">
    <text evidence="12 13">Belongs to the DnaG primase family.</text>
</comment>
<evidence type="ECO:0000256" key="10">
    <source>
        <dbReference type="ARBA" id="ARBA00023125"/>
    </source>
</evidence>
<dbReference type="NCBIfam" id="TIGR01391">
    <property type="entry name" value="dnaG"/>
    <property type="match status" value="1"/>
</dbReference>
<evidence type="ECO:0000256" key="11">
    <source>
        <dbReference type="ARBA" id="ARBA00023163"/>
    </source>
</evidence>
<evidence type="ECO:0000256" key="7">
    <source>
        <dbReference type="ARBA" id="ARBA00022771"/>
    </source>
</evidence>
<dbReference type="InterPro" id="IPR036977">
    <property type="entry name" value="DNA_primase_Znf_CHC2"/>
</dbReference>
<keyword evidence="10 12" id="KW-0238">DNA-binding</keyword>
<dbReference type="InterPro" id="IPR019475">
    <property type="entry name" value="DNA_primase_DnaB-bd"/>
</dbReference>
<proteinExistence type="inferred from homology"/>
<evidence type="ECO:0000256" key="2">
    <source>
        <dbReference type="ARBA" id="ARBA00022515"/>
    </source>
</evidence>
<dbReference type="Pfam" id="PF10410">
    <property type="entry name" value="DnaB_bind"/>
    <property type="match status" value="1"/>
</dbReference>
<dbReference type="FunFam" id="3.90.980.10:FF:000001">
    <property type="entry name" value="DNA primase"/>
    <property type="match status" value="1"/>
</dbReference>
<keyword evidence="2 12" id="KW-0639">Primosome</keyword>
<comment type="catalytic activity">
    <reaction evidence="12">
        <text>ssDNA + n NTP = ssDNA/pppN(pN)n-1 hybrid + (n-1) diphosphate.</text>
        <dbReference type="EC" id="2.7.7.101"/>
    </reaction>
</comment>
<keyword evidence="3 12" id="KW-0808">Transferase</keyword>
<evidence type="ECO:0000256" key="9">
    <source>
        <dbReference type="ARBA" id="ARBA00022842"/>
    </source>
</evidence>
<dbReference type="SUPFAM" id="SSF57783">
    <property type="entry name" value="Zinc beta-ribbon"/>
    <property type="match status" value="1"/>
</dbReference>
<dbReference type="GO" id="GO:1990077">
    <property type="term" value="C:primosome complex"/>
    <property type="evidence" value="ECO:0007669"/>
    <property type="project" value="UniProtKB-KW"/>
</dbReference>
<dbReference type="SMART" id="SM00400">
    <property type="entry name" value="ZnF_CHCC"/>
    <property type="match status" value="1"/>
</dbReference>
<dbReference type="InterPro" id="IPR013264">
    <property type="entry name" value="DNAG_N"/>
</dbReference>
<dbReference type="InterPro" id="IPR002694">
    <property type="entry name" value="Znf_CHC2"/>
</dbReference>
<dbReference type="PANTHER" id="PTHR30313">
    <property type="entry name" value="DNA PRIMASE"/>
    <property type="match status" value="1"/>
</dbReference>
<dbReference type="EC" id="2.7.7.101" evidence="12"/>
<reference evidence="16 17" key="2">
    <citation type="journal article" date="2011" name="J. Bacteriol.">
        <title>Complete Genome Sequence of the Haloalkaliphilic, Hydrogen Producing Halanaerobium hydrogenoformans.</title>
        <authorList>
            <person name="Brown S.D."/>
            <person name="Begemann M.B."/>
            <person name="Mormile M.R."/>
            <person name="Wall J.D."/>
            <person name="Han C.S."/>
            <person name="Goodwin L.A."/>
            <person name="Pitluck S."/>
            <person name="Land M.L."/>
            <person name="Hauser L.J."/>
            <person name="Elias D.A."/>
        </authorList>
    </citation>
    <scope>NUCLEOTIDE SEQUENCE [LARGE SCALE GENOMIC DNA]</scope>
    <source>
        <strain evidence="17">sapolanicus</strain>
    </source>
</reference>
<evidence type="ECO:0000313" key="16">
    <source>
        <dbReference type="EMBL" id="ADQ15083.1"/>
    </source>
</evidence>
<dbReference type="GO" id="GO:0005737">
    <property type="term" value="C:cytoplasm"/>
    <property type="evidence" value="ECO:0007669"/>
    <property type="project" value="TreeGrafter"/>
</dbReference>
<dbReference type="InterPro" id="IPR034151">
    <property type="entry name" value="TOPRIM_DnaG_bac"/>
</dbReference>
<dbReference type="InterPro" id="IPR006171">
    <property type="entry name" value="TOPRIM_dom"/>
</dbReference>
<accession>E4RIL3</accession>
<dbReference type="InterPro" id="IPR037068">
    <property type="entry name" value="DNA_primase_core_N_sf"/>
</dbReference>
<evidence type="ECO:0000256" key="12">
    <source>
        <dbReference type="HAMAP-Rule" id="MF_00974"/>
    </source>
</evidence>
<dbReference type="InterPro" id="IPR050219">
    <property type="entry name" value="DnaG_primase"/>
</dbReference>
<dbReference type="InterPro" id="IPR006295">
    <property type="entry name" value="DNA_primase_DnaG"/>
</dbReference>
<dbReference type="GO" id="GO:0006269">
    <property type="term" value="P:DNA replication, synthesis of primer"/>
    <property type="evidence" value="ECO:0007669"/>
    <property type="project" value="UniProtKB-UniRule"/>
</dbReference>
<evidence type="ECO:0000256" key="1">
    <source>
        <dbReference type="ARBA" id="ARBA00022478"/>
    </source>
</evidence>
<comment type="cofactor">
    <cofactor evidence="12 13 14">
        <name>Zn(2+)</name>
        <dbReference type="ChEBI" id="CHEBI:29105"/>
    </cofactor>
    <text evidence="12 13 14">Binds 1 zinc ion per monomer.</text>
</comment>
<evidence type="ECO:0000259" key="15">
    <source>
        <dbReference type="PROSITE" id="PS50880"/>
    </source>
</evidence>
<gene>
    <name evidence="12" type="primary">dnaG</name>
    <name evidence="16" type="ordered locus">Halsa_1660</name>
</gene>
<comment type="function">
    <text evidence="12 13">RNA polymerase that catalyzes the synthesis of short RNA molecules used as primers for DNA polymerase during DNA replication.</text>
</comment>
<evidence type="ECO:0000256" key="3">
    <source>
        <dbReference type="ARBA" id="ARBA00022679"/>
    </source>
</evidence>
<keyword evidence="8 12" id="KW-0862">Zinc</keyword>
<dbReference type="SMART" id="SM00493">
    <property type="entry name" value="TOPRIM"/>
    <property type="match status" value="1"/>
</dbReference>
<dbReference type="eggNOG" id="COG0358">
    <property type="taxonomic scope" value="Bacteria"/>
</dbReference>
<evidence type="ECO:0000256" key="5">
    <source>
        <dbReference type="ARBA" id="ARBA00022705"/>
    </source>
</evidence>
<dbReference type="Pfam" id="PF01807">
    <property type="entry name" value="Zn_ribbon_DnaG"/>
    <property type="match status" value="1"/>
</dbReference>
<keyword evidence="11 12" id="KW-0804">Transcription</keyword>
<dbReference type="STRING" id="656519.Halsa_1660"/>
<dbReference type="InterPro" id="IPR030846">
    <property type="entry name" value="DnaG_bac"/>
</dbReference>
<dbReference type="Pfam" id="PF08275">
    <property type="entry name" value="DNAG_N"/>
    <property type="match status" value="1"/>
</dbReference>
<dbReference type="AlphaFoldDB" id="E4RIL3"/>
<keyword evidence="9" id="KW-0460">Magnesium</keyword>
<evidence type="ECO:0000256" key="13">
    <source>
        <dbReference type="PIRNR" id="PIRNR002811"/>
    </source>
</evidence>
<feature type="domain" description="Toprim" evidence="15">
    <location>
        <begin position="285"/>
        <end position="366"/>
    </location>
</feature>
<dbReference type="HAMAP" id="MF_00974">
    <property type="entry name" value="DNA_primase_DnaG"/>
    <property type="match status" value="1"/>
</dbReference>
<dbReference type="GO" id="GO:0008270">
    <property type="term" value="F:zinc ion binding"/>
    <property type="evidence" value="ECO:0007669"/>
    <property type="project" value="UniProtKB-UniRule"/>
</dbReference>
<evidence type="ECO:0000313" key="17">
    <source>
        <dbReference type="Proteomes" id="UP000007434"/>
    </source>
</evidence>
<dbReference type="Pfam" id="PF13155">
    <property type="entry name" value="Toprim_2"/>
    <property type="match status" value="1"/>
</dbReference>
<dbReference type="HOGENOM" id="CLU_013501_3_3_9"/>
<evidence type="ECO:0000256" key="6">
    <source>
        <dbReference type="ARBA" id="ARBA00022723"/>
    </source>
</evidence>
<dbReference type="GO" id="GO:0000428">
    <property type="term" value="C:DNA-directed RNA polymerase complex"/>
    <property type="evidence" value="ECO:0007669"/>
    <property type="project" value="UniProtKB-KW"/>
</dbReference>
<keyword evidence="1 12" id="KW-0240">DNA-directed RNA polymerase</keyword>
<comment type="subunit">
    <text evidence="12">Monomer. Interacts with DnaB.</text>
</comment>
<keyword evidence="4 12" id="KW-0548">Nucleotidyltransferase</keyword>
<dbReference type="GO" id="GO:0003899">
    <property type="term" value="F:DNA-directed RNA polymerase activity"/>
    <property type="evidence" value="ECO:0007669"/>
    <property type="project" value="UniProtKB-UniRule"/>
</dbReference>
<keyword evidence="5 12" id="KW-0235">DNA replication</keyword>
<dbReference type="Gene3D" id="3.90.580.10">
    <property type="entry name" value="Zinc finger, CHC2-type domain"/>
    <property type="match status" value="1"/>
</dbReference>
<dbReference type="Proteomes" id="UP000007434">
    <property type="component" value="Chromosome"/>
</dbReference>
<keyword evidence="7 12" id="KW-0863">Zinc-finger</keyword>
<dbReference type="GO" id="GO:0003677">
    <property type="term" value="F:DNA binding"/>
    <property type="evidence" value="ECO:0007669"/>
    <property type="project" value="UniProtKB-KW"/>
</dbReference>
<dbReference type="FunFam" id="3.90.580.10:FF:000001">
    <property type="entry name" value="DNA primase"/>
    <property type="match status" value="1"/>
</dbReference>
<dbReference type="Gene3D" id="3.40.1360.10">
    <property type="match status" value="1"/>
</dbReference>
<keyword evidence="17" id="KW-1185">Reference proteome</keyword>
<evidence type="ECO:0000256" key="4">
    <source>
        <dbReference type="ARBA" id="ARBA00022695"/>
    </source>
</evidence>
<dbReference type="Gene3D" id="3.90.980.10">
    <property type="entry name" value="DNA primase, catalytic core, N-terminal domain"/>
    <property type="match status" value="1"/>
</dbReference>
<evidence type="ECO:0000256" key="8">
    <source>
        <dbReference type="ARBA" id="ARBA00022833"/>
    </source>
</evidence>
<protein>
    <recommendedName>
        <fullName evidence="12 13">DNA primase</fullName>
        <ecNumber evidence="12">2.7.7.101</ecNumber>
    </recommendedName>
</protein>
<sequence length="623" mass="71859">MQDKFIFQRNIITTEVNLKVRVDKLTRYSDDFIDELKTNADIVDLVSDYVELQKSGNRYKGLCPFHSEKTPSFFVNPDNNFYHCFGCGAGGDLINFVMEIENLTFAETIKVLAERSGMELPDLSDAQRQRYKEREKLFALNNLAAKFYNYILLEKEIGKKALEYLKNRDINESDIKQFQIGYAADEWQLLLNFLKKRNFSLDLIYKAGLITKGKNNSYYDKFRNRVIFPIYNNRGEVIAFGGRILETEAAEYGPKYLNSPETAIFSKKKNLYGLHLAKDSIRKKNSCIIMEGYTDIIQAHKNGFKNSIASLGTAFTEEQAKLIKRYAEKAYIAYDADTAGNMATLRGLDILSDAGIDVKVIQLDEGNDPDDLLREEGAEIFFDHLDSALSLVDFKIEMIIQDKDLDEPGVRLKVLKSIIKLIAEIDDELKREIYLERAAEKTSFKTEVLSKEVKKEVKKNKSRNYRRDIEKINSASKKVDLNTQISYYQKIEEQILAYYITQAELREEISEILTPDDFTGRAAQLADLLFQGKVISASVKNESIKDELDDELFSYWTEIIVKQKSGLSEERILELAEYISSYKISKSKEKICSYLANKNFDLDKLNTILTTFQKMNYNIERRD</sequence>
<comment type="domain">
    <text evidence="12">Contains an N-terminal zinc-binding domain, a central core domain that contains the primase activity, and a C-terminal DnaB-binding domain.</text>
</comment>
<organism evidence="16 17">
    <name type="scientific">Halanaerobium hydrogeniformans</name>
    <name type="common">Halanaerobium sp. (strain sapolanicus)</name>
    <dbReference type="NCBI Taxonomy" id="656519"/>
    <lineage>
        <taxon>Bacteria</taxon>
        <taxon>Bacillati</taxon>
        <taxon>Bacillota</taxon>
        <taxon>Clostridia</taxon>
        <taxon>Halanaerobiales</taxon>
        <taxon>Halanaerobiaceae</taxon>
        <taxon>Halanaerobium</taxon>
    </lineage>
</organism>
<dbReference type="PROSITE" id="PS50880">
    <property type="entry name" value="TOPRIM"/>
    <property type="match status" value="1"/>
</dbReference>
<dbReference type="PANTHER" id="PTHR30313:SF2">
    <property type="entry name" value="DNA PRIMASE"/>
    <property type="match status" value="1"/>
</dbReference>
<name>E4RIL3_HALHG</name>
<evidence type="ECO:0000256" key="14">
    <source>
        <dbReference type="PIRSR" id="PIRSR002811-1"/>
    </source>
</evidence>
<feature type="zinc finger region" description="CHC2-type" evidence="12 14">
    <location>
        <begin position="63"/>
        <end position="87"/>
    </location>
</feature>
<dbReference type="EMBL" id="CP002304">
    <property type="protein sequence ID" value="ADQ15083.1"/>
    <property type="molecule type" value="Genomic_DNA"/>
</dbReference>
<keyword evidence="6 12" id="KW-0479">Metal-binding</keyword>